<keyword evidence="1" id="KW-0472">Membrane</keyword>
<reference evidence="2" key="1">
    <citation type="submission" date="2022-06" db="EMBL/GenBank/DDBJ databases">
        <title>Physiological and biochemical characterization and genomic elucidation of a strain of the genus Ensifer adhaerens M8 that combines arsenic oxidation and chromium reduction.</title>
        <authorList>
            <person name="Li X."/>
            <person name="Yu c."/>
        </authorList>
    </citation>
    <scope>NUCLEOTIDE SEQUENCE</scope>
    <source>
        <strain evidence="2">M8</strain>
    </source>
</reference>
<dbReference type="RefSeq" id="WP_090426637.1">
    <property type="nucleotide sequence ID" value="NZ_CP098807.1"/>
</dbReference>
<organism evidence="2 3">
    <name type="scientific">Ensifer adhaerens</name>
    <name type="common">Sinorhizobium morelense</name>
    <dbReference type="NCBI Taxonomy" id="106592"/>
    <lineage>
        <taxon>Bacteria</taxon>
        <taxon>Pseudomonadati</taxon>
        <taxon>Pseudomonadota</taxon>
        <taxon>Alphaproteobacteria</taxon>
        <taxon>Hyphomicrobiales</taxon>
        <taxon>Rhizobiaceae</taxon>
        <taxon>Sinorhizobium/Ensifer group</taxon>
        <taxon>Ensifer</taxon>
    </lineage>
</organism>
<dbReference type="AlphaFoldDB" id="A0A9Q8YAS1"/>
<dbReference type="EMBL" id="CP098807">
    <property type="protein sequence ID" value="USJ24680.1"/>
    <property type="molecule type" value="Genomic_DNA"/>
</dbReference>
<sequence length="78" mass="8761">MNRPVQYACSPAERYCECGHCRIEPARNIDLDELAEFNRATYGAATFIILLAALLAFMAIGFANTEEIHRKIVAERTV</sequence>
<keyword evidence="1" id="KW-0812">Transmembrane</keyword>
<name>A0A9Q8YAS1_ENSAD</name>
<gene>
    <name evidence="2" type="ORF">NE863_06865</name>
</gene>
<evidence type="ECO:0000313" key="2">
    <source>
        <dbReference type="EMBL" id="USJ24680.1"/>
    </source>
</evidence>
<dbReference type="Proteomes" id="UP001055460">
    <property type="component" value="Chromosome"/>
</dbReference>
<feature type="transmembrane region" description="Helical" evidence="1">
    <location>
        <begin position="40"/>
        <end position="63"/>
    </location>
</feature>
<accession>A0A9Q8YAS1</accession>
<protein>
    <submittedName>
        <fullName evidence="2">Uncharacterized protein</fullName>
    </submittedName>
</protein>
<evidence type="ECO:0000256" key="1">
    <source>
        <dbReference type="SAM" id="Phobius"/>
    </source>
</evidence>
<evidence type="ECO:0000313" key="3">
    <source>
        <dbReference type="Proteomes" id="UP001055460"/>
    </source>
</evidence>
<keyword evidence="1" id="KW-1133">Transmembrane helix</keyword>
<proteinExistence type="predicted"/>